<dbReference type="AlphaFoldDB" id="A0A1L7CJ83"/>
<dbReference type="GeneID" id="82879231"/>
<dbReference type="OrthoDB" id="67499at2"/>
<dbReference type="InterPro" id="IPR020476">
    <property type="entry name" value="Nudix_hydrolase"/>
</dbReference>
<dbReference type="SUPFAM" id="SSF55811">
    <property type="entry name" value="Nudix"/>
    <property type="match status" value="1"/>
</dbReference>
<dbReference type="Pfam" id="PF00293">
    <property type="entry name" value="NUDIX"/>
    <property type="match status" value="1"/>
</dbReference>
<evidence type="ECO:0000313" key="8">
    <source>
        <dbReference type="Proteomes" id="UP000185479"/>
    </source>
</evidence>
<evidence type="ECO:0000256" key="4">
    <source>
        <dbReference type="RuleBase" id="RU003476"/>
    </source>
</evidence>
<evidence type="ECO:0000313" key="6">
    <source>
        <dbReference type="EMBL" id="APT85858.1"/>
    </source>
</evidence>
<evidence type="ECO:0000259" key="5">
    <source>
        <dbReference type="PROSITE" id="PS51462"/>
    </source>
</evidence>
<comment type="similarity">
    <text evidence="2 4">Belongs to the Nudix hydrolase family.</text>
</comment>
<dbReference type="InterPro" id="IPR015797">
    <property type="entry name" value="NUDIX_hydrolase-like_dom_sf"/>
</dbReference>
<dbReference type="Proteomes" id="UP000315353">
    <property type="component" value="Unassembled WGS sequence"/>
</dbReference>
<accession>A0A1L7CJ83</accession>
<keyword evidence="8" id="KW-1185">Reference proteome</keyword>
<dbReference type="PANTHER" id="PTHR43046">
    <property type="entry name" value="GDP-MANNOSE MANNOSYL HYDROLASE"/>
    <property type="match status" value="1"/>
</dbReference>
<proteinExistence type="inferred from homology"/>
<evidence type="ECO:0000313" key="7">
    <source>
        <dbReference type="EMBL" id="GEB97458.1"/>
    </source>
</evidence>
<name>A0A1L7CJ83_CORFL</name>
<evidence type="ECO:0000313" key="9">
    <source>
        <dbReference type="Proteomes" id="UP000315353"/>
    </source>
</evidence>
<evidence type="ECO:0000256" key="3">
    <source>
        <dbReference type="ARBA" id="ARBA00022801"/>
    </source>
</evidence>
<dbReference type="InterPro" id="IPR020084">
    <property type="entry name" value="NUDIX_hydrolase_CS"/>
</dbReference>
<sequence length="134" mass="14272">MQENTENPAEIVVSAVVFRDSAGKVLTVRKRGSMLFQLPGGKPEAGESPRTTAMREVAEEIGVAIPPSSLHPLGKFSAPAANEPRCSVTATVFCHSGSVEPHIDAEIEEMAWVNPSHPDRPLAPLLAQKVLPAI</sequence>
<feature type="domain" description="Nudix hydrolase" evidence="5">
    <location>
        <begin position="8"/>
        <end position="134"/>
    </location>
</feature>
<protein>
    <submittedName>
        <fullName evidence="7">MutT/NUDIX family protein</fullName>
    </submittedName>
    <submittedName>
        <fullName evidence="6">NUDIX hydrolase</fullName>
    </submittedName>
</protein>
<dbReference type="KEGG" id="cfc:CFLV_00650"/>
<dbReference type="Gene3D" id="3.90.79.10">
    <property type="entry name" value="Nucleoside Triphosphate Pyrophosphohydrolase"/>
    <property type="match status" value="1"/>
</dbReference>
<evidence type="ECO:0000256" key="1">
    <source>
        <dbReference type="ARBA" id="ARBA00001946"/>
    </source>
</evidence>
<comment type="cofactor">
    <cofactor evidence="1">
        <name>Mg(2+)</name>
        <dbReference type="ChEBI" id="CHEBI:18420"/>
    </cofactor>
</comment>
<dbReference type="STRING" id="28028.CFLV_00650"/>
<dbReference type="EMBL" id="CP009246">
    <property type="protein sequence ID" value="APT85858.1"/>
    <property type="molecule type" value="Genomic_DNA"/>
</dbReference>
<gene>
    <name evidence="7" type="ORF">CFL01nite_09530</name>
    <name evidence="6" type="ORF">CFLV_00650</name>
</gene>
<dbReference type="InterPro" id="IPR000086">
    <property type="entry name" value="NUDIX_hydrolase_dom"/>
</dbReference>
<evidence type="ECO:0000256" key="2">
    <source>
        <dbReference type="ARBA" id="ARBA00005582"/>
    </source>
</evidence>
<organism evidence="6 8">
    <name type="scientific">Corynebacterium flavescens</name>
    <dbReference type="NCBI Taxonomy" id="28028"/>
    <lineage>
        <taxon>Bacteria</taxon>
        <taxon>Bacillati</taxon>
        <taxon>Actinomycetota</taxon>
        <taxon>Actinomycetes</taxon>
        <taxon>Mycobacteriales</taxon>
        <taxon>Corynebacteriaceae</taxon>
        <taxon>Corynebacterium</taxon>
    </lineage>
</organism>
<dbReference type="RefSeq" id="WP_075728858.1">
    <property type="nucleotide sequence ID" value="NZ_BJNB01000010.1"/>
</dbReference>
<keyword evidence="3 4" id="KW-0378">Hydrolase</keyword>
<dbReference type="Proteomes" id="UP000185479">
    <property type="component" value="Chromosome"/>
</dbReference>
<dbReference type="GO" id="GO:0016787">
    <property type="term" value="F:hydrolase activity"/>
    <property type="evidence" value="ECO:0007669"/>
    <property type="project" value="UniProtKB-KW"/>
</dbReference>
<reference evidence="6 8" key="1">
    <citation type="submission" date="2014-08" db="EMBL/GenBank/DDBJ databases">
        <title>Complete genome sequence of Corynebacterium flavescens OJ8(T)(=DSM 20296(T)), isolated from cheese.</title>
        <authorList>
            <person name="Ruckert C."/>
            <person name="Albersmeier A."/>
            <person name="Winkler A."/>
            <person name="Kalinowski J."/>
        </authorList>
    </citation>
    <scope>NUCLEOTIDE SEQUENCE [LARGE SCALE GENOMIC DNA]</scope>
    <source>
        <strain evidence="6 8">OJ8</strain>
    </source>
</reference>
<dbReference type="PANTHER" id="PTHR43046:SF2">
    <property type="entry name" value="8-OXO-DGTP DIPHOSPHATASE-RELATED"/>
    <property type="match status" value="1"/>
</dbReference>
<reference evidence="7 9" key="2">
    <citation type="submission" date="2019-06" db="EMBL/GenBank/DDBJ databases">
        <title>Whole genome shotgun sequence of Corynebacterium flavescens NBRC 14136.</title>
        <authorList>
            <person name="Hosoyama A."/>
            <person name="Uohara A."/>
            <person name="Ohji S."/>
            <person name="Ichikawa N."/>
        </authorList>
    </citation>
    <scope>NUCLEOTIDE SEQUENCE [LARGE SCALE GENOMIC DNA]</scope>
    <source>
        <strain evidence="7 9">NBRC 14136</strain>
    </source>
</reference>
<dbReference type="PROSITE" id="PS51462">
    <property type="entry name" value="NUDIX"/>
    <property type="match status" value="1"/>
</dbReference>
<dbReference type="PROSITE" id="PS00893">
    <property type="entry name" value="NUDIX_BOX"/>
    <property type="match status" value="1"/>
</dbReference>
<dbReference type="CDD" id="cd04690">
    <property type="entry name" value="NUDIX_Hydrolase"/>
    <property type="match status" value="1"/>
</dbReference>
<dbReference type="PRINTS" id="PR00502">
    <property type="entry name" value="NUDIXFAMILY"/>
</dbReference>
<dbReference type="EMBL" id="BJNB01000010">
    <property type="protein sequence ID" value="GEB97458.1"/>
    <property type="molecule type" value="Genomic_DNA"/>
</dbReference>